<name>A0A2R6W393_MARPO</name>
<dbReference type="EMBL" id="KZ772836">
    <property type="protein sequence ID" value="PTQ28341.1"/>
    <property type="molecule type" value="Genomic_DNA"/>
</dbReference>
<sequence length="435" mass="48887">MIAFERVEHHYDVPSALVMALHAGRGDVIHPVQELLLGLALIFQRAAVVVSAADDDEDGRGAVGQRDLRKLWIPQSEDVLLLHYLRHLIVLRGAFVPPVALARSQSFPLSPTQGPSQCRLADSGVAAQKHFDMAPAHLRLDPQPFEPLAQLLIRLPQAFGRGLHGLARPVHDHLRHQEWIVLVRPDHGRRAQDGQNVVADVSGVQGLEPREVPDLQERGDLGQMLVLDRPARHRLHVEHLQSPQVRRFEALDESSHGPTVVPDPIVVAEIERDQRREVGRQEHAGHHLRLGFSQIAVAERERPQLGVLAQFQRPRDGCHQLLLHNVPQRQVFEARHLLGLQSSPEHVRRVGADGLRDSRVRLRLAQERDRERFERRQAPGLQQRGQRHEPPVPDGVAVHLQGLQPSQLSALHRFREHFSTCSIYGALGQTEGSQV</sequence>
<reference evidence="2" key="2">
    <citation type="submission" date="2017-12" db="EMBL/GenBank/DDBJ databases">
        <title>WGS assembly of Marchantia polymorpha.</title>
        <authorList>
            <person name="Bowman J.L."/>
            <person name="Kohchi T."/>
            <person name="Yamato K.T."/>
            <person name="Jenkins J."/>
            <person name="Shu S."/>
            <person name="Ishizaki K."/>
            <person name="Yamaoka S."/>
            <person name="Nishihama R."/>
            <person name="Nakamura Y."/>
            <person name="Berger F."/>
            <person name="Adam C."/>
            <person name="Aki S.S."/>
            <person name="Althoff F."/>
            <person name="Araki T."/>
            <person name="Arteaga-Vazquez M.A."/>
            <person name="Balasubrmanian S."/>
            <person name="Bauer D."/>
            <person name="Boehm C.R."/>
            <person name="Briginshaw L."/>
            <person name="Caballero-Perez J."/>
            <person name="Catarino B."/>
            <person name="Chen F."/>
            <person name="Chiyoda S."/>
            <person name="Chovatia M."/>
            <person name="Davies K.M."/>
            <person name="Delmans M."/>
            <person name="Demura T."/>
            <person name="Dierschke T."/>
            <person name="Dolan L."/>
            <person name="Dorantes-Acosta A.E."/>
            <person name="Eklund D.M."/>
            <person name="Florent S.N."/>
            <person name="Flores-Sandoval E."/>
            <person name="Fujiyama A."/>
            <person name="Fukuzawa H."/>
            <person name="Galik B."/>
            <person name="Grimanelli D."/>
            <person name="Grimwood J."/>
            <person name="Grossniklaus U."/>
            <person name="Hamada T."/>
            <person name="Haseloff J."/>
            <person name="Hetherington A.J."/>
            <person name="Higo A."/>
            <person name="Hirakawa Y."/>
            <person name="Hundley H.N."/>
            <person name="Ikeda Y."/>
            <person name="Inoue K."/>
            <person name="Inoue S."/>
            <person name="Ishida S."/>
            <person name="Jia Q."/>
            <person name="Kakita M."/>
            <person name="Kanazawa T."/>
            <person name="Kawai Y."/>
            <person name="Kawashima T."/>
            <person name="Kennedy M."/>
            <person name="Kinose K."/>
            <person name="Kinoshita T."/>
            <person name="Kohara Y."/>
            <person name="Koide E."/>
            <person name="Komatsu K."/>
            <person name="Kopischke S."/>
            <person name="Kubo M."/>
            <person name="Kyozuka J."/>
            <person name="Lagercrantz U."/>
            <person name="Lin S.S."/>
            <person name="Lindquist E."/>
            <person name="Lipzen A.M."/>
            <person name="Lu C."/>
            <person name="Luna E.D."/>
            <person name="Martienssen R.A."/>
            <person name="Minamino N."/>
            <person name="Mizutani M."/>
            <person name="Mizutani M."/>
            <person name="Mochizuki N."/>
            <person name="Monte I."/>
            <person name="Mosher R."/>
            <person name="Nagasaki H."/>
            <person name="Nakagami H."/>
            <person name="Naramoto S."/>
            <person name="Nishitani K."/>
            <person name="Ohtani M."/>
            <person name="Okamoto T."/>
            <person name="Okumura M."/>
            <person name="Phillips J."/>
            <person name="Pollak B."/>
            <person name="Reinders A."/>
            <person name="Roevekamp M."/>
            <person name="Sano R."/>
            <person name="Sawa S."/>
            <person name="Schmid M.W."/>
            <person name="Shirakawa M."/>
            <person name="Solano R."/>
            <person name="Spunde A."/>
            <person name="Suetsugu N."/>
            <person name="Sugano S."/>
            <person name="Sugiyama A."/>
            <person name="Sun R."/>
            <person name="Suzuki Y."/>
            <person name="Takenaka M."/>
            <person name="Takezawa D."/>
            <person name="Tomogane H."/>
            <person name="Tsuzuki M."/>
            <person name="Ueda T."/>
            <person name="Umeda M."/>
            <person name="Ward J.M."/>
            <person name="Watanabe Y."/>
            <person name="Yazaki K."/>
            <person name="Yokoyama R."/>
            <person name="Yoshitake Y."/>
            <person name="Yotsui I."/>
            <person name="Zachgo S."/>
            <person name="Schmutz J."/>
        </authorList>
    </citation>
    <scope>NUCLEOTIDE SEQUENCE [LARGE SCALE GENOMIC DNA]</scope>
    <source>
        <strain evidence="2">Tak-1</strain>
    </source>
</reference>
<proteinExistence type="predicted"/>
<reference evidence="3" key="1">
    <citation type="journal article" date="2017" name="Cell">
        <title>Insights into land plant evolution garnered from the Marchantia polymorpha genome.</title>
        <authorList>
            <person name="Bowman J.L."/>
            <person name="Kohchi T."/>
            <person name="Yamato K.T."/>
            <person name="Jenkins J."/>
            <person name="Shu S."/>
            <person name="Ishizaki K."/>
            <person name="Yamaoka S."/>
            <person name="Nishihama R."/>
            <person name="Nakamura Y."/>
            <person name="Berger F."/>
            <person name="Adam C."/>
            <person name="Aki S.S."/>
            <person name="Althoff F."/>
            <person name="Araki T."/>
            <person name="Arteaga-Vazquez M.A."/>
            <person name="Balasubrmanian S."/>
            <person name="Barry K."/>
            <person name="Bauer D."/>
            <person name="Boehm C.R."/>
            <person name="Briginshaw L."/>
            <person name="Caballero-Perez J."/>
            <person name="Catarino B."/>
            <person name="Chen F."/>
            <person name="Chiyoda S."/>
            <person name="Chovatia M."/>
            <person name="Davies K.M."/>
            <person name="Delmans M."/>
            <person name="Demura T."/>
            <person name="Dierschke T."/>
            <person name="Dolan L."/>
            <person name="Dorantes-Acosta A.E."/>
            <person name="Eklund D.M."/>
            <person name="Florent S.N."/>
            <person name="Flores-Sandoval E."/>
            <person name="Fujiyama A."/>
            <person name="Fukuzawa H."/>
            <person name="Galik B."/>
            <person name="Grimanelli D."/>
            <person name="Grimwood J."/>
            <person name="Grossniklaus U."/>
            <person name="Hamada T."/>
            <person name="Haseloff J."/>
            <person name="Hetherington A.J."/>
            <person name="Higo A."/>
            <person name="Hirakawa Y."/>
            <person name="Hundley H.N."/>
            <person name="Ikeda Y."/>
            <person name="Inoue K."/>
            <person name="Inoue S.I."/>
            <person name="Ishida S."/>
            <person name="Jia Q."/>
            <person name="Kakita M."/>
            <person name="Kanazawa T."/>
            <person name="Kawai Y."/>
            <person name="Kawashima T."/>
            <person name="Kennedy M."/>
            <person name="Kinose K."/>
            <person name="Kinoshita T."/>
            <person name="Kohara Y."/>
            <person name="Koide E."/>
            <person name="Komatsu K."/>
            <person name="Kopischke S."/>
            <person name="Kubo M."/>
            <person name="Kyozuka J."/>
            <person name="Lagercrantz U."/>
            <person name="Lin S.S."/>
            <person name="Lindquist E."/>
            <person name="Lipzen A.M."/>
            <person name="Lu C.W."/>
            <person name="De Luna E."/>
            <person name="Martienssen R.A."/>
            <person name="Minamino N."/>
            <person name="Mizutani M."/>
            <person name="Mizutani M."/>
            <person name="Mochizuki N."/>
            <person name="Monte I."/>
            <person name="Mosher R."/>
            <person name="Nagasaki H."/>
            <person name="Nakagami H."/>
            <person name="Naramoto S."/>
            <person name="Nishitani K."/>
            <person name="Ohtani M."/>
            <person name="Okamoto T."/>
            <person name="Okumura M."/>
            <person name="Phillips J."/>
            <person name="Pollak B."/>
            <person name="Reinders A."/>
            <person name="Rovekamp M."/>
            <person name="Sano R."/>
            <person name="Sawa S."/>
            <person name="Schmid M.W."/>
            <person name="Shirakawa M."/>
            <person name="Solano R."/>
            <person name="Spunde A."/>
            <person name="Suetsugu N."/>
            <person name="Sugano S."/>
            <person name="Sugiyama A."/>
            <person name="Sun R."/>
            <person name="Suzuki Y."/>
            <person name="Takenaka M."/>
            <person name="Takezawa D."/>
            <person name="Tomogane H."/>
            <person name="Tsuzuki M."/>
            <person name="Ueda T."/>
            <person name="Umeda M."/>
            <person name="Ward J.M."/>
            <person name="Watanabe Y."/>
            <person name="Yazaki K."/>
            <person name="Yokoyama R."/>
            <person name="Yoshitake Y."/>
            <person name="Yotsui I."/>
            <person name="Zachgo S."/>
            <person name="Schmutz J."/>
        </authorList>
    </citation>
    <scope>NUCLEOTIDE SEQUENCE [LARGE SCALE GENOMIC DNA]</scope>
    <source>
        <strain evidence="3">Tak-1</strain>
    </source>
</reference>
<evidence type="ECO:0000256" key="1">
    <source>
        <dbReference type="SAM" id="MobiDB-lite"/>
    </source>
</evidence>
<dbReference type="OrthoDB" id="10421564at2759"/>
<keyword evidence="3" id="KW-1185">Reference proteome</keyword>
<accession>A0A2R6W393</accession>
<gene>
    <name evidence="2" type="ORF">MARPO_0166s0001</name>
</gene>
<organism evidence="2 3">
    <name type="scientific">Marchantia polymorpha</name>
    <name type="common">Common liverwort</name>
    <name type="synonym">Marchantia aquatica</name>
    <dbReference type="NCBI Taxonomy" id="3197"/>
    <lineage>
        <taxon>Eukaryota</taxon>
        <taxon>Viridiplantae</taxon>
        <taxon>Streptophyta</taxon>
        <taxon>Embryophyta</taxon>
        <taxon>Marchantiophyta</taxon>
        <taxon>Marchantiopsida</taxon>
        <taxon>Marchantiidae</taxon>
        <taxon>Marchantiales</taxon>
        <taxon>Marchantiaceae</taxon>
        <taxon>Marchantia</taxon>
    </lineage>
</organism>
<feature type="region of interest" description="Disordered" evidence="1">
    <location>
        <begin position="371"/>
        <end position="395"/>
    </location>
</feature>
<dbReference type="EMBL" id="KZ772836">
    <property type="protein sequence ID" value="PTQ28340.1"/>
    <property type="molecule type" value="Genomic_DNA"/>
</dbReference>
<evidence type="ECO:0000313" key="2">
    <source>
        <dbReference type="EMBL" id="PTQ28341.1"/>
    </source>
</evidence>
<dbReference type="Proteomes" id="UP000244005">
    <property type="component" value="Unassembled WGS sequence"/>
</dbReference>
<protein>
    <submittedName>
        <fullName evidence="2">Uncharacterized protein</fullName>
    </submittedName>
</protein>
<dbReference type="AlphaFoldDB" id="A0A2R6W393"/>
<evidence type="ECO:0000313" key="3">
    <source>
        <dbReference type="Proteomes" id="UP000244005"/>
    </source>
</evidence>